<feature type="transmembrane region" description="Helical" evidence="1">
    <location>
        <begin position="98"/>
        <end position="117"/>
    </location>
</feature>
<name>A0A7C8YYD2_OPUST</name>
<keyword evidence="1" id="KW-0472">Membrane</keyword>
<keyword evidence="1" id="KW-0812">Transmembrane</keyword>
<accession>A0A7C8YYD2</accession>
<evidence type="ECO:0000313" key="2">
    <source>
        <dbReference type="EMBL" id="MBA4629712.1"/>
    </source>
</evidence>
<keyword evidence="1" id="KW-1133">Transmembrane helix</keyword>
<organism evidence="2">
    <name type="scientific">Opuntia streptacantha</name>
    <name type="common">Prickly pear cactus</name>
    <name type="synonym">Opuntia cardona</name>
    <dbReference type="NCBI Taxonomy" id="393608"/>
    <lineage>
        <taxon>Eukaryota</taxon>
        <taxon>Viridiplantae</taxon>
        <taxon>Streptophyta</taxon>
        <taxon>Embryophyta</taxon>
        <taxon>Tracheophyta</taxon>
        <taxon>Spermatophyta</taxon>
        <taxon>Magnoliopsida</taxon>
        <taxon>eudicotyledons</taxon>
        <taxon>Gunneridae</taxon>
        <taxon>Pentapetalae</taxon>
        <taxon>Caryophyllales</taxon>
        <taxon>Cactineae</taxon>
        <taxon>Cactaceae</taxon>
        <taxon>Opuntioideae</taxon>
        <taxon>Opuntia</taxon>
    </lineage>
</organism>
<reference evidence="2" key="2">
    <citation type="submission" date="2020-07" db="EMBL/GenBank/DDBJ databases">
        <authorList>
            <person name="Vera ALvarez R."/>
            <person name="Arias-Moreno D.M."/>
            <person name="Jimenez-Jacinto V."/>
            <person name="Jimenez-Bremont J.F."/>
            <person name="Swaminathan K."/>
            <person name="Moose S.P."/>
            <person name="Guerrero-Gonzalez M.L."/>
            <person name="Marino-Ramirez L."/>
            <person name="Landsman D."/>
            <person name="Rodriguez-Kessler M."/>
            <person name="Delgado-Sanchez P."/>
        </authorList>
    </citation>
    <scope>NUCLEOTIDE SEQUENCE</scope>
    <source>
        <tissue evidence="2">Cladode</tissue>
    </source>
</reference>
<dbReference type="AlphaFoldDB" id="A0A7C8YYD2"/>
<protein>
    <submittedName>
        <fullName evidence="2">Uncharacterized protein</fullName>
    </submittedName>
</protein>
<proteinExistence type="predicted"/>
<sequence>MQGIARSCSLLLRGFVLWSSPSGCPYFWWDPFVCLMGGTPFWAWWRFSQLNVSFRVLTCDFRAHFSRCVCCSTNSWICYVLQLKGFCVLTLFPLSFCAWRWFVAFLSSLFFIGRFVLSWTKVWICSDLPCMGLCVTGSCEQWQPLPPRSSLLVDNADIFWPSLSETFLLHLSVRFVMVRGHKAFSLWPMASRLHTLFVHFNRPTGSVGIVLF</sequence>
<evidence type="ECO:0000256" key="1">
    <source>
        <dbReference type="SAM" id="Phobius"/>
    </source>
</evidence>
<dbReference type="EMBL" id="GISG01070612">
    <property type="protein sequence ID" value="MBA4629712.1"/>
    <property type="molecule type" value="Transcribed_RNA"/>
</dbReference>
<reference evidence="2" key="1">
    <citation type="journal article" date="2013" name="J. Plant Res.">
        <title>Effect of fungi and light on seed germination of three Opuntia species from semiarid lands of central Mexico.</title>
        <authorList>
            <person name="Delgado-Sanchez P."/>
            <person name="Jimenez-Bremont J.F."/>
            <person name="Guerrero-Gonzalez Mde L."/>
            <person name="Flores J."/>
        </authorList>
    </citation>
    <scope>NUCLEOTIDE SEQUENCE</scope>
    <source>
        <tissue evidence="2">Cladode</tissue>
    </source>
</reference>